<gene>
    <name evidence="2" type="ORF">JXQ802_LOCUS39483</name>
    <name evidence="1" type="ORF">PYM288_LOCUS25262</name>
</gene>
<comment type="caution">
    <text evidence="2">The sequence shown here is derived from an EMBL/GenBank/DDBJ whole genome shotgun (WGS) entry which is preliminary data.</text>
</comment>
<keyword evidence="3" id="KW-1185">Reference proteome</keyword>
<dbReference type="Proteomes" id="UP000663870">
    <property type="component" value="Unassembled WGS sequence"/>
</dbReference>
<dbReference type="EMBL" id="CAJNOH010001360">
    <property type="protein sequence ID" value="CAF1208742.1"/>
    <property type="molecule type" value="Genomic_DNA"/>
</dbReference>
<dbReference type="EMBL" id="CAJNOL010002285">
    <property type="protein sequence ID" value="CAF1484253.1"/>
    <property type="molecule type" value="Genomic_DNA"/>
</dbReference>
<evidence type="ECO:0000313" key="3">
    <source>
        <dbReference type="Proteomes" id="UP000663870"/>
    </source>
</evidence>
<evidence type="ECO:0000313" key="2">
    <source>
        <dbReference type="EMBL" id="CAF1484253.1"/>
    </source>
</evidence>
<dbReference type="Proteomes" id="UP000663854">
    <property type="component" value="Unassembled WGS sequence"/>
</dbReference>
<accession>A0A815S4P0</accession>
<name>A0A815S4P0_9BILA</name>
<sequence>MQSFKMLFSLQVRPDFKPAYYGILAQQWRRSLRTFESIVQHVNIFEQDLCQLVEQLKQLLFLDIYGLIENEKVEAYRIMIQKRFCTSKFILERTRFRLWI</sequence>
<proteinExistence type="predicted"/>
<protein>
    <submittedName>
        <fullName evidence="2">Uncharacterized protein</fullName>
    </submittedName>
</protein>
<dbReference type="AlphaFoldDB" id="A0A815S4P0"/>
<organism evidence="2 3">
    <name type="scientific">Rotaria sordida</name>
    <dbReference type="NCBI Taxonomy" id="392033"/>
    <lineage>
        <taxon>Eukaryota</taxon>
        <taxon>Metazoa</taxon>
        <taxon>Spiralia</taxon>
        <taxon>Gnathifera</taxon>
        <taxon>Rotifera</taxon>
        <taxon>Eurotatoria</taxon>
        <taxon>Bdelloidea</taxon>
        <taxon>Philodinida</taxon>
        <taxon>Philodinidae</taxon>
        <taxon>Rotaria</taxon>
    </lineage>
</organism>
<evidence type="ECO:0000313" key="1">
    <source>
        <dbReference type="EMBL" id="CAF1208742.1"/>
    </source>
</evidence>
<reference evidence="2" key="1">
    <citation type="submission" date="2021-02" db="EMBL/GenBank/DDBJ databases">
        <authorList>
            <person name="Nowell W R."/>
        </authorList>
    </citation>
    <scope>NUCLEOTIDE SEQUENCE</scope>
</reference>